<feature type="region of interest" description="Disordered" evidence="1">
    <location>
        <begin position="173"/>
        <end position="202"/>
    </location>
</feature>
<evidence type="ECO:0000256" key="1">
    <source>
        <dbReference type="SAM" id="MobiDB-lite"/>
    </source>
</evidence>
<protein>
    <recommendedName>
        <fullName evidence="5">Secreted protein</fullName>
    </recommendedName>
</protein>
<keyword evidence="2" id="KW-0732">Signal</keyword>
<feature type="compositionally biased region" description="Acidic residues" evidence="1">
    <location>
        <begin position="180"/>
        <end position="192"/>
    </location>
</feature>
<feature type="chain" id="PRO_5045534676" description="Secreted protein" evidence="2">
    <location>
        <begin position="23"/>
        <end position="202"/>
    </location>
</feature>
<reference evidence="4" key="1">
    <citation type="journal article" date="2019" name="Int. J. Syst. Evol. Microbiol.">
        <title>The Global Catalogue of Microorganisms (GCM) 10K type strain sequencing project: providing services to taxonomists for standard genome sequencing and annotation.</title>
        <authorList>
            <consortium name="The Broad Institute Genomics Platform"/>
            <consortium name="The Broad Institute Genome Sequencing Center for Infectious Disease"/>
            <person name="Wu L."/>
            <person name="Ma J."/>
        </authorList>
    </citation>
    <scope>NUCLEOTIDE SEQUENCE [LARGE SCALE GENOMIC DNA]</scope>
    <source>
        <strain evidence="4">CECT 8531</strain>
    </source>
</reference>
<name>A0ABV8RHD0_9SPHN</name>
<proteinExistence type="predicted"/>
<evidence type="ECO:0008006" key="5">
    <source>
        <dbReference type="Google" id="ProtNLM"/>
    </source>
</evidence>
<comment type="caution">
    <text evidence="3">The sequence shown here is derived from an EMBL/GenBank/DDBJ whole genome shotgun (WGS) entry which is preliminary data.</text>
</comment>
<keyword evidence="4" id="KW-1185">Reference proteome</keyword>
<sequence>MKKNAALIISIFAMAAATPAFAQTENNNLAGPQDEDVKVNQLIVYGDDPCPESTDSEIVVCVRQAEPYRIPKNLRSDPNDRSKEAWTNRVLAYEYVAANGIGSCSSIGAGGFTGCGIKAIDQAYAERAEDPALTFGLLIAEARRNRLAGIDAEAEDIEQTVLAEERAAALKKLQAQADNVEADPESVGEDDTPGAQPLPDPR</sequence>
<accession>A0ABV8RHD0</accession>
<dbReference type="EMBL" id="JBHSDH010000013">
    <property type="protein sequence ID" value="MFC4292752.1"/>
    <property type="molecule type" value="Genomic_DNA"/>
</dbReference>
<evidence type="ECO:0000256" key="2">
    <source>
        <dbReference type="SAM" id="SignalP"/>
    </source>
</evidence>
<dbReference type="RefSeq" id="WP_381423702.1">
    <property type="nucleotide sequence ID" value="NZ_JBHSDH010000013.1"/>
</dbReference>
<feature type="signal peptide" evidence="2">
    <location>
        <begin position="1"/>
        <end position="22"/>
    </location>
</feature>
<dbReference type="Proteomes" id="UP001595887">
    <property type="component" value="Unassembled WGS sequence"/>
</dbReference>
<evidence type="ECO:0000313" key="4">
    <source>
        <dbReference type="Proteomes" id="UP001595887"/>
    </source>
</evidence>
<organism evidence="3 4">
    <name type="scientific">Sphingorhabdus arenilitoris</name>
    <dbReference type="NCBI Taxonomy" id="1490041"/>
    <lineage>
        <taxon>Bacteria</taxon>
        <taxon>Pseudomonadati</taxon>
        <taxon>Pseudomonadota</taxon>
        <taxon>Alphaproteobacteria</taxon>
        <taxon>Sphingomonadales</taxon>
        <taxon>Sphingomonadaceae</taxon>
        <taxon>Sphingorhabdus</taxon>
    </lineage>
</organism>
<evidence type="ECO:0000313" key="3">
    <source>
        <dbReference type="EMBL" id="MFC4292752.1"/>
    </source>
</evidence>
<gene>
    <name evidence="3" type="ORF">ACFOWX_10040</name>
</gene>